<keyword evidence="2" id="KW-1133">Transmembrane helix</keyword>
<name>A0ABY2TC15_9BACI</name>
<feature type="transmembrane region" description="Helical" evidence="2">
    <location>
        <begin position="7"/>
        <end position="25"/>
    </location>
</feature>
<evidence type="ECO:0000256" key="1">
    <source>
        <dbReference type="SAM" id="MobiDB-lite"/>
    </source>
</evidence>
<feature type="compositionally biased region" description="Low complexity" evidence="1">
    <location>
        <begin position="522"/>
        <end position="531"/>
    </location>
</feature>
<protein>
    <recommendedName>
        <fullName evidence="5">Spore coat protein CotH</fullName>
    </recommendedName>
</protein>
<dbReference type="EMBL" id="SZPV01000015">
    <property type="protein sequence ID" value="TKI65722.1"/>
    <property type="molecule type" value="Genomic_DNA"/>
</dbReference>
<dbReference type="RefSeq" id="WP_025220863.1">
    <property type="nucleotide sequence ID" value="NZ_CP006837.1"/>
</dbReference>
<feature type="region of interest" description="Disordered" evidence="1">
    <location>
        <begin position="323"/>
        <end position="345"/>
    </location>
</feature>
<evidence type="ECO:0000256" key="2">
    <source>
        <dbReference type="SAM" id="Phobius"/>
    </source>
</evidence>
<organism evidence="3 4">
    <name type="scientific">Lysinibacillus varians</name>
    <dbReference type="NCBI Taxonomy" id="1145276"/>
    <lineage>
        <taxon>Bacteria</taxon>
        <taxon>Bacillati</taxon>
        <taxon>Bacillota</taxon>
        <taxon>Bacilli</taxon>
        <taxon>Bacillales</taxon>
        <taxon>Bacillaceae</taxon>
        <taxon>Lysinibacillus</taxon>
    </lineage>
</organism>
<dbReference type="Proteomes" id="UP000308539">
    <property type="component" value="Unassembled WGS sequence"/>
</dbReference>
<evidence type="ECO:0000313" key="3">
    <source>
        <dbReference type="EMBL" id="TKI65722.1"/>
    </source>
</evidence>
<dbReference type="PANTHER" id="PTHR40050:SF1">
    <property type="entry name" value="INNER SPORE COAT PROTEIN H"/>
    <property type="match status" value="1"/>
</dbReference>
<keyword evidence="2" id="KW-0472">Membrane</keyword>
<dbReference type="Pfam" id="PF08757">
    <property type="entry name" value="CotH"/>
    <property type="match status" value="1"/>
</dbReference>
<reference evidence="3 4" key="1">
    <citation type="submission" date="2019-04" db="EMBL/GenBank/DDBJ databases">
        <title>Lysinibacillus genome sequencing.</title>
        <authorList>
            <person name="Dunlap C."/>
        </authorList>
    </citation>
    <scope>NUCLEOTIDE SEQUENCE [LARGE SCALE GENOMIC DNA]</scope>
    <source>
        <strain evidence="3 4">NBRC 109424</strain>
    </source>
</reference>
<feature type="region of interest" description="Disordered" evidence="1">
    <location>
        <begin position="498"/>
        <end position="559"/>
    </location>
</feature>
<sequence length="595" mass="65848">MIKNRIVYTSIAILLLLFGVMVALLPNLNIETKNTEFSYETLVFNKSKVTTVDIEIAQEDWEDMLENAADEELKQANITINGKTIENVAIRTKGNLSLRSVVNSDSDRYSLKVDFDYYDDTQSLYGLKKLNLNNNYSDSTLMREYISYELMEKMGLPTPAHAYMYVTVNGEERGLYLGIEAVDETFLANHYGANDGFLFKPDGTGSDLKYISDDLADYTGIGLKTNEDNVENSKLIDMLDAINNGGNIEKYLDVDEMLRYFAVNTALVNLDSYQGNMKHNYYLYEDKGVFSIIPWDYNMSFGGFGVGGGMGGNPNQMQTNAVEEENGATPAIKQPQGDQSNAEQIQERQANANRNKGDFNMLGGMTGDLMADSAINFSITTPVSGTTLEERPLLNALLSNEAYRAKYEGYLEKLATSYLTEDYIQSLTNNLALLLTSYEEADPTKFFTTEQFLEGVEGDNSLPEFAKQRSASILKQLSGELVVETSATAQGNMMMPNGDVNGNPMQMPDDFDPSQLPEDFDPAQAPEAGEGNEQGEGARGGPMQRPEGMGNPNQGNEQTMQATGIDQSTVLTATASFSFLVAALLFVFRFNRRGR</sequence>
<accession>A0ABY2TC15</accession>
<dbReference type="PANTHER" id="PTHR40050">
    <property type="entry name" value="INNER SPORE COAT PROTEIN H"/>
    <property type="match status" value="1"/>
</dbReference>
<proteinExistence type="predicted"/>
<dbReference type="InterPro" id="IPR014867">
    <property type="entry name" value="Spore_coat_CotH_CotH2/3/7"/>
</dbReference>
<gene>
    <name evidence="3" type="ORF">FC752_07630</name>
</gene>
<evidence type="ECO:0008006" key="5">
    <source>
        <dbReference type="Google" id="ProtNLM"/>
    </source>
</evidence>
<keyword evidence="2" id="KW-0812">Transmembrane</keyword>
<comment type="caution">
    <text evidence="3">The sequence shown here is derived from an EMBL/GenBank/DDBJ whole genome shotgun (WGS) entry which is preliminary data.</text>
</comment>
<feature type="transmembrane region" description="Helical" evidence="2">
    <location>
        <begin position="570"/>
        <end position="590"/>
    </location>
</feature>
<keyword evidence="4" id="KW-1185">Reference proteome</keyword>
<evidence type="ECO:0000313" key="4">
    <source>
        <dbReference type="Proteomes" id="UP000308539"/>
    </source>
</evidence>
<feature type="compositionally biased region" description="Polar residues" evidence="1">
    <location>
        <begin position="336"/>
        <end position="345"/>
    </location>
</feature>